<dbReference type="Pfam" id="PF00275">
    <property type="entry name" value="EPSP_synthase"/>
    <property type="match status" value="1"/>
</dbReference>
<evidence type="ECO:0000259" key="2">
    <source>
        <dbReference type="Pfam" id="PF00275"/>
    </source>
</evidence>
<reference evidence="3 4" key="1">
    <citation type="submission" date="2019-03" db="EMBL/GenBank/DDBJ databases">
        <title>Halomonas marinisediminis sp. nov., a moderately halophilic bacterium isolated from the Bohai Gulf.</title>
        <authorList>
            <person name="Ji X."/>
        </authorList>
    </citation>
    <scope>NUCLEOTIDE SEQUENCE [LARGE SCALE GENOMIC DNA]</scope>
    <source>
        <strain evidence="3 4">204</strain>
    </source>
</reference>
<feature type="non-terminal residue" evidence="3">
    <location>
        <position position="91"/>
    </location>
</feature>
<evidence type="ECO:0000313" key="4">
    <source>
        <dbReference type="Proteomes" id="UP000294823"/>
    </source>
</evidence>
<sequence length="91" mass="10176">EKNIIKIKPQKTILDKTIIVESDWSSASYFYSLVALSEIGKTLTLSSYNKKSLQGDSCLAYIYQNFGVVTQYQENSITLTKVNSANADLET</sequence>
<dbReference type="SUPFAM" id="SSF55205">
    <property type="entry name" value="EPT/RTPC-like"/>
    <property type="match status" value="1"/>
</dbReference>
<dbReference type="Gene3D" id="3.65.10.10">
    <property type="entry name" value="Enolpyruvate transferase domain"/>
    <property type="match status" value="1"/>
</dbReference>
<dbReference type="InterPro" id="IPR013792">
    <property type="entry name" value="RNA3'P_cycl/enolpyr_Trfase_a/b"/>
</dbReference>
<dbReference type="InterPro" id="IPR001986">
    <property type="entry name" value="Enolpyruvate_Tfrase_dom"/>
</dbReference>
<comment type="caution">
    <text evidence="3">The sequence shown here is derived from an EMBL/GenBank/DDBJ whole genome shotgun (WGS) entry which is preliminary data.</text>
</comment>
<evidence type="ECO:0000313" key="3">
    <source>
        <dbReference type="EMBL" id="TDA83526.1"/>
    </source>
</evidence>
<accession>A0ABY2D235</accession>
<keyword evidence="1" id="KW-0808">Transferase</keyword>
<protein>
    <submittedName>
        <fullName evidence="3">3-phosphoshikimate 1-carboxyvinyltransferase</fullName>
    </submittedName>
</protein>
<dbReference type="InterPro" id="IPR036968">
    <property type="entry name" value="Enolpyruvate_Tfrase_sf"/>
</dbReference>
<name>A0ABY2D235_9GAMM</name>
<dbReference type="EMBL" id="SLTR01000462">
    <property type="protein sequence ID" value="TDA83526.1"/>
    <property type="molecule type" value="Genomic_DNA"/>
</dbReference>
<gene>
    <name evidence="3" type="ORF">E0702_17425</name>
</gene>
<proteinExistence type="predicted"/>
<keyword evidence="4" id="KW-1185">Reference proteome</keyword>
<feature type="non-terminal residue" evidence="3">
    <location>
        <position position="1"/>
    </location>
</feature>
<evidence type="ECO:0000256" key="1">
    <source>
        <dbReference type="ARBA" id="ARBA00022679"/>
    </source>
</evidence>
<feature type="domain" description="Enolpyruvate transferase" evidence="2">
    <location>
        <begin position="2"/>
        <end position="80"/>
    </location>
</feature>
<organism evidence="3 4">
    <name type="scientific">Halomonas marinisediminis</name>
    <dbReference type="NCBI Taxonomy" id="2546095"/>
    <lineage>
        <taxon>Bacteria</taxon>
        <taxon>Pseudomonadati</taxon>
        <taxon>Pseudomonadota</taxon>
        <taxon>Gammaproteobacteria</taxon>
        <taxon>Oceanospirillales</taxon>
        <taxon>Halomonadaceae</taxon>
        <taxon>Halomonas</taxon>
    </lineage>
</organism>
<dbReference type="Proteomes" id="UP000294823">
    <property type="component" value="Unassembled WGS sequence"/>
</dbReference>